<keyword evidence="7" id="KW-0028">Amino-acid biosynthesis</keyword>
<protein>
    <recommendedName>
        <fullName evidence="7">Histidinol-phosphate aminotransferase</fullName>
        <ecNumber evidence="7">2.6.1.9</ecNumber>
    </recommendedName>
    <alternativeName>
        <fullName evidence="7">Imidazole acetol-phosphate transaminase</fullName>
    </alternativeName>
</protein>
<dbReference type="UniPathway" id="UPA00031">
    <property type="reaction ID" value="UER00012"/>
</dbReference>
<gene>
    <name evidence="7" type="primary">hisC</name>
    <name evidence="9" type="ORF">SAMN05444487_104215</name>
</gene>
<dbReference type="AlphaFoldDB" id="A0A1H2UTC8"/>
<evidence type="ECO:0000256" key="1">
    <source>
        <dbReference type="ARBA" id="ARBA00001933"/>
    </source>
</evidence>
<keyword evidence="5 7" id="KW-0663">Pyridoxal phosphate</keyword>
<evidence type="ECO:0000259" key="8">
    <source>
        <dbReference type="Pfam" id="PF00155"/>
    </source>
</evidence>
<comment type="subunit">
    <text evidence="2 7">Homodimer.</text>
</comment>
<accession>A0A1H2UTC8</accession>
<evidence type="ECO:0000256" key="6">
    <source>
        <dbReference type="ARBA" id="ARBA00023102"/>
    </source>
</evidence>
<dbReference type="HAMAP" id="MF_01023">
    <property type="entry name" value="HisC_aminotrans_2"/>
    <property type="match status" value="1"/>
</dbReference>
<feature type="domain" description="Aminotransferase class I/classII large" evidence="8">
    <location>
        <begin position="30"/>
        <end position="352"/>
    </location>
</feature>
<dbReference type="SUPFAM" id="SSF53383">
    <property type="entry name" value="PLP-dependent transferases"/>
    <property type="match status" value="1"/>
</dbReference>
<dbReference type="Proteomes" id="UP000198534">
    <property type="component" value="Unassembled WGS sequence"/>
</dbReference>
<evidence type="ECO:0000256" key="5">
    <source>
        <dbReference type="ARBA" id="ARBA00022898"/>
    </source>
</evidence>
<dbReference type="InterPro" id="IPR015424">
    <property type="entry name" value="PyrdxlP-dep_Trfase"/>
</dbReference>
<comment type="cofactor">
    <cofactor evidence="1 7">
        <name>pyridoxal 5'-phosphate</name>
        <dbReference type="ChEBI" id="CHEBI:597326"/>
    </cofactor>
</comment>
<dbReference type="InterPro" id="IPR005861">
    <property type="entry name" value="HisP_aminotrans"/>
</dbReference>
<sequence length="361" mass="40392">MKVKAALQDIPVYQPGKPLEEVKREFGLDEVIKLASNENPFGCSPTVWESLSTERDFFSLYPEGGAPLLRQQLATHLKVEPERLIFGNGSDEIIQMIGRAFLEPGTETVMADITFPRYKTQALIEGAKAVEIPLKDGVHDLDGMAEAINERTRIVWICNPNNPTGTIITAEQLATFMKKVPPHVLVVLDEAYEEYVTDPEYPDGIKEVLANPRVIVLRTFSKIYGLAAFRIGYGVMDASLIQDINRVREPFNVNRLAQRAALAGLADQDFVNQCRKANREGIELFESHLTKLGLHYFPSQGNFVLMDTGRNADEMFHHLLTKGIIVRSGVSLGYPTYIRVTVGSQEQNIQFLNELDVAKSE</sequence>
<comment type="similarity">
    <text evidence="7">Belongs to the class-II pyridoxal-phosphate-dependent aminotransferase family. Histidinol-phosphate aminotransferase subfamily.</text>
</comment>
<dbReference type="GO" id="GO:0000105">
    <property type="term" value="P:L-histidine biosynthetic process"/>
    <property type="evidence" value="ECO:0007669"/>
    <property type="project" value="UniProtKB-UniRule"/>
</dbReference>
<dbReference type="OrthoDB" id="9813612at2"/>
<dbReference type="GO" id="GO:0030170">
    <property type="term" value="F:pyridoxal phosphate binding"/>
    <property type="evidence" value="ECO:0007669"/>
    <property type="project" value="InterPro"/>
</dbReference>
<dbReference type="GO" id="GO:0004400">
    <property type="term" value="F:histidinol-phosphate transaminase activity"/>
    <property type="evidence" value="ECO:0007669"/>
    <property type="project" value="UniProtKB-UniRule"/>
</dbReference>
<dbReference type="PANTHER" id="PTHR43643">
    <property type="entry name" value="HISTIDINOL-PHOSPHATE AMINOTRANSFERASE 2"/>
    <property type="match status" value="1"/>
</dbReference>
<comment type="catalytic activity">
    <reaction evidence="7">
        <text>L-histidinol phosphate + 2-oxoglutarate = 3-(imidazol-4-yl)-2-oxopropyl phosphate + L-glutamate</text>
        <dbReference type="Rhea" id="RHEA:23744"/>
        <dbReference type="ChEBI" id="CHEBI:16810"/>
        <dbReference type="ChEBI" id="CHEBI:29985"/>
        <dbReference type="ChEBI" id="CHEBI:57766"/>
        <dbReference type="ChEBI" id="CHEBI:57980"/>
        <dbReference type="EC" id="2.6.1.9"/>
    </reaction>
</comment>
<dbReference type="Gene3D" id="3.40.640.10">
    <property type="entry name" value="Type I PLP-dependent aspartate aminotransferase-like (Major domain)"/>
    <property type="match status" value="1"/>
</dbReference>
<dbReference type="Gene3D" id="3.90.1150.10">
    <property type="entry name" value="Aspartate Aminotransferase, domain 1"/>
    <property type="match status" value="1"/>
</dbReference>
<dbReference type="PANTHER" id="PTHR43643:SF3">
    <property type="entry name" value="HISTIDINOL-PHOSPHATE AMINOTRANSFERASE"/>
    <property type="match status" value="1"/>
</dbReference>
<dbReference type="NCBIfam" id="TIGR01141">
    <property type="entry name" value="hisC"/>
    <property type="match status" value="1"/>
</dbReference>
<dbReference type="InterPro" id="IPR050106">
    <property type="entry name" value="HistidinolP_aminotransfase"/>
</dbReference>
<keyword evidence="3 7" id="KW-0032">Aminotransferase</keyword>
<keyword evidence="10" id="KW-1185">Reference proteome</keyword>
<dbReference type="InterPro" id="IPR015422">
    <property type="entry name" value="PyrdxlP-dep_Trfase_small"/>
</dbReference>
<evidence type="ECO:0000256" key="3">
    <source>
        <dbReference type="ARBA" id="ARBA00022576"/>
    </source>
</evidence>
<comment type="pathway">
    <text evidence="7">Amino-acid biosynthesis; L-histidine biosynthesis; L-histidine from 5-phospho-alpha-D-ribose 1-diphosphate: step 7/9.</text>
</comment>
<dbReference type="RefSeq" id="WP_091737655.1">
    <property type="nucleotide sequence ID" value="NZ_FNNQ01000004.1"/>
</dbReference>
<reference evidence="9 10" key="1">
    <citation type="submission" date="2016-10" db="EMBL/GenBank/DDBJ databases">
        <authorList>
            <person name="de Groot N.N."/>
        </authorList>
    </citation>
    <scope>NUCLEOTIDE SEQUENCE [LARGE SCALE GENOMIC DNA]</scope>
    <source>
        <strain evidence="9 10">DSM 45610</strain>
    </source>
</reference>
<proteinExistence type="inferred from homology"/>
<dbReference type="CDD" id="cd00609">
    <property type="entry name" value="AAT_like"/>
    <property type="match status" value="1"/>
</dbReference>
<feature type="modified residue" description="N6-(pyridoxal phosphate)lysine" evidence="7">
    <location>
        <position position="222"/>
    </location>
</feature>
<dbReference type="EC" id="2.6.1.9" evidence="7"/>
<keyword evidence="4 7" id="KW-0808">Transferase</keyword>
<evidence type="ECO:0000256" key="2">
    <source>
        <dbReference type="ARBA" id="ARBA00011738"/>
    </source>
</evidence>
<evidence type="ECO:0000313" key="10">
    <source>
        <dbReference type="Proteomes" id="UP000198534"/>
    </source>
</evidence>
<dbReference type="InterPro" id="IPR004839">
    <property type="entry name" value="Aminotransferase_I/II_large"/>
</dbReference>
<keyword evidence="6 7" id="KW-0368">Histidine biosynthesis</keyword>
<organism evidence="9 10">
    <name type="scientific">Marininema mesophilum</name>
    <dbReference type="NCBI Taxonomy" id="1048340"/>
    <lineage>
        <taxon>Bacteria</taxon>
        <taxon>Bacillati</taxon>
        <taxon>Bacillota</taxon>
        <taxon>Bacilli</taxon>
        <taxon>Bacillales</taxon>
        <taxon>Thermoactinomycetaceae</taxon>
        <taxon>Marininema</taxon>
    </lineage>
</organism>
<dbReference type="Pfam" id="PF00155">
    <property type="entry name" value="Aminotran_1_2"/>
    <property type="match status" value="1"/>
</dbReference>
<evidence type="ECO:0000256" key="4">
    <source>
        <dbReference type="ARBA" id="ARBA00022679"/>
    </source>
</evidence>
<evidence type="ECO:0000313" key="9">
    <source>
        <dbReference type="EMBL" id="SDW59332.1"/>
    </source>
</evidence>
<evidence type="ECO:0000256" key="7">
    <source>
        <dbReference type="HAMAP-Rule" id="MF_01023"/>
    </source>
</evidence>
<dbReference type="EMBL" id="FNNQ01000004">
    <property type="protein sequence ID" value="SDW59332.1"/>
    <property type="molecule type" value="Genomic_DNA"/>
</dbReference>
<dbReference type="STRING" id="1048340.SAMN05444487_104215"/>
<name>A0A1H2UTC8_9BACL</name>
<dbReference type="InterPro" id="IPR015421">
    <property type="entry name" value="PyrdxlP-dep_Trfase_major"/>
</dbReference>